<sequence length="201" mass="21169">MRDHTNNPVNDPTGAAERFASRFGDGGVTSPSATVPAPDPANPEADPTAPYARVGRGYGENPQANLGRQQLQQQQAAAATNIYPGSQTVNPTASRGYSDFDDDINPAGSSARELQPTNDESSGRPGKQTVGNTATGPEKVTLPNAAQNKPMQVQQQQQSSLAGARDQLGQGTSHRRSSVGDKIKSFTKKAADKLHLHSSNH</sequence>
<name>A0ACC1HWQ0_9FUNG</name>
<accession>A0ACC1HWQ0</accession>
<organism evidence="1 2">
    <name type="scientific">Spiromyces aspiralis</name>
    <dbReference type="NCBI Taxonomy" id="68401"/>
    <lineage>
        <taxon>Eukaryota</taxon>
        <taxon>Fungi</taxon>
        <taxon>Fungi incertae sedis</taxon>
        <taxon>Zoopagomycota</taxon>
        <taxon>Kickxellomycotina</taxon>
        <taxon>Kickxellomycetes</taxon>
        <taxon>Kickxellales</taxon>
        <taxon>Kickxellaceae</taxon>
        <taxon>Spiromyces</taxon>
    </lineage>
</organism>
<comment type="caution">
    <text evidence="1">The sequence shown here is derived from an EMBL/GenBank/DDBJ whole genome shotgun (WGS) entry which is preliminary data.</text>
</comment>
<dbReference type="EMBL" id="JAMZIH010001304">
    <property type="protein sequence ID" value="KAJ1678309.1"/>
    <property type="molecule type" value="Genomic_DNA"/>
</dbReference>
<keyword evidence="2" id="KW-1185">Reference proteome</keyword>
<evidence type="ECO:0000313" key="2">
    <source>
        <dbReference type="Proteomes" id="UP001145114"/>
    </source>
</evidence>
<gene>
    <name evidence="1" type="ORF">EV182_004325</name>
</gene>
<protein>
    <submittedName>
        <fullName evidence="1">Uncharacterized protein</fullName>
    </submittedName>
</protein>
<reference evidence="1" key="1">
    <citation type="submission" date="2022-06" db="EMBL/GenBank/DDBJ databases">
        <title>Phylogenomic reconstructions and comparative analyses of Kickxellomycotina fungi.</title>
        <authorList>
            <person name="Reynolds N.K."/>
            <person name="Stajich J.E."/>
            <person name="Barry K."/>
            <person name="Grigoriev I.V."/>
            <person name="Crous P."/>
            <person name="Smith M.E."/>
        </authorList>
    </citation>
    <scope>NUCLEOTIDE SEQUENCE</scope>
    <source>
        <strain evidence="1">RSA 2271</strain>
    </source>
</reference>
<proteinExistence type="predicted"/>
<dbReference type="Proteomes" id="UP001145114">
    <property type="component" value="Unassembled WGS sequence"/>
</dbReference>
<evidence type="ECO:0000313" key="1">
    <source>
        <dbReference type="EMBL" id="KAJ1678309.1"/>
    </source>
</evidence>